<dbReference type="EMBL" id="HBEK01019487">
    <property type="protein sequence ID" value="CAD8400612.1"/>
    <property type="molecule type" value="Transcribed_RNA"/>
</dbReference>
<dbReference type="SMART" id="SM01014">
    <property type="entry name" value="ARID"/>
    <property type="match status" value="1"/>
</dbReference>
<feature type="region of interest" description="Disordered" evidence="1">
    <location>
        <begin position="175"/>
        <end position="248"/>
    </location>
</feature>
<dbReference type="Gene3D" id="1.10.150.60">
    <property type="entry name" value="ARID DNA-binding domain"/>
    <property type="match status" value="1"/>
</dbReference>
<evidence type="ECO:0000259" key="2">
    <source>
        <dbReference type="PROSITE" id="PS51011"/>
    </source>
</evidence>
<dbReference type="InterPro" id="IPR025718">
    <property type="entry name" value="SAP30_Sin3-bd"/>
</dbReference>
<dbReference type="SUPFAM" id="SSF46774">
    <property type="entry name" value="ARID-like"/>
    <property type="match status" value="1"/>
</dbReference>
<sequence>MGRAVHVHGGLAVDGRMMPGAVPIEAPSTVKKSHAQSRKYLSGSKSKSARSGDAAEKGSIQTQTVQSGSFGATTFTDEEIKLRLRFYHDLHEFMASIGQTIQRLPTLGFKELDLWVLYKEVTRRRGVDAVIAKKQWKEVADALNLPPSCTDSGFRLRLHYTKYLEQYEKAHFKAPPEIPSMDKGNRNEQNPAGATERKRKLNKTSSNGWSDSIHQSSSESLNTDVMSPVTSCESPRPQSPKKRRTVAPDVSLNLSKLEGASLQRYCKHYDLHFNKKSTKQELVSAVTDHFATSSVPAEDEKQIVIEFLEALHNPRRLTTYS</sequence>
<reference evidence="3" key="1">
    <citation type="submission" date="2021-01" db="EMBL/GenBank/DDBJ databases">
        <authorList>
            <person name="Corre E."/>
            <person name="Pelletier E."/>
            <person name="Niang G."/>
            <person name="Scheremetjew M."/>
            <person name="Finn R."/>
            <person name="Kale V."/>
            <person name="Holt S."/>
            <person name="Cochrane G."/>
            <person name="Meng A."/>
            <person name="Brown T."/>
            <person name="Cohen L."/>
        </authorList>
    </citation>
    <scope>NUCLEOTIDE SEQUENCE</scope>
    <source>
        <strain evidence="3">UTEX LB 2760</strain>
    </source>
</reference>
<evidence type="ECO:0000313" key="3">
    <source>
        <dbReference type="EMBL" id="CAD8400612.1"/>
    </source>
</evidence>
<dbReference type="InterPro" id="IPR038291">
    <property type="entry name" value="SAP30_C_sf"/>
</dbReference>
<dbReference type="Gene3D" id="6.10.160.20">
    <property type="match status" value="1"/>
</dbReference>
<dbReference type="SMART" id="SM00501">
    <property type="entry name" value="BRIGHT"/>
    <property type="match status" value="1"/>
</dbReference>
<dbReference type="AlphaFoldDB" id="A0A7S0BRL0"/>
<dbReference type="InterPro" id="IPR036431">
    <property type="entry name" value="ARID_dom_sf"/>
</dbReference>
<dbReference type="PANTHER" id="PTHR46691:SF1">
    <property type="entry name" value="AT-RICH INTERACTIVE DOMAIN-CONTAINING PROTEIN 2"/>
    <property type="match status" value="1"/>
</dbReference>
<dbReference type="PANTHER" id="PTHR46691">
    <property type="entry name" value="HIGH MOBILITY GROUP B PROTEIN 9"/>
    <property type="match status" value="1"/>
</dbReference>
<dbReference type="InterPro" id="IPR001606">
    <property type="entry name" value="ARID_dom"/>
</dbReference>
<feature type="region of interest" description="Disordered" evidence="1">
    <location>
        <begin position="26"/>
        <end position="63"/>
    </location>
</feature>
<dbReference type="Pfam" id="PF01388">
    <property type="entry name" value="ARID"/>
    <property type="match status" value="1"/>
</dbReference>
<dbReference type="Pfam" id="PF13867">
    <property type="entry name" value="SAP30_Sin3_bdg"/>
    <property type="match status" value="1"/>
</dbReference>
<proteinExistence type="predicted"/>
<name>A0A7S0BRL0_9RHOD</name>
<accession>A0A7S0BRL0</accession>
<gene>
    <name evidence="3" type="ORF">RMAR0315_LOCUS10608</name>
</gene>
<protein>
    <recommendedName>
        <fullName evidence="2">ARID domain-containing protein</fullName>
    </recommendedName>
</protein>
<organism evidence="3">
    <name type="scientific">Rhodosorus marinus</name>
    <dbReference type="NCBI Taxonomy" id="101924"/>
    <lineage>
        <taxon>Eukaryota</taxon>
        <taxon>Rhodophyta</taxon>
        <taxon>Stylonematophyceae</taxon>
        <taxon>Stylonematales</taxon>
        <taxon>Stylonemataceae</taxon>
        <taxon>Rhodosorus</taxon>
    </lineage>
</organism>
<feature type="domain" description="ARID" evidence="2">
    <location>
        <begin position="80"/>
        <end position="172"/>
    </location>
</feature>
<dbReference type="GO" id="GO:0003677">
    <property type="term" value="F:DNA binding"/>
    <property type="evidence" value="ECO:0007669"/>
    <property type="project" value="InterPro"/>
</dbReference>
<evidence type="ECO:0000256" key="1">
    <source>
        <dbReference type="SAM" id="MobiDB-lite"/>
    </source>
</evidence>
<dbReference type="CDD" id="cd16100">
    <property type="entry name" value="ARID"/>
    <property type="match status" value="1"/>
</dbReference>
<dbReference type="PROSITE" id="PS51011">
    <property type="entry name" value="ARID"/>
    <property type="match status" value="1"/>
</dbReference>
<feature type="compositionally biased region" description="Polar residues" evidence="1">
    <location>
        <begin position="203"/>
        <end position="233"/>
    </location>
</feature>